<dbReference type="SMART" id="SM00142">
    <property type="entry name" value="PI3K_C2"/>
    <property type="match status" value="1"/>
</dbReference>
<accession>A6IUB9</accession>
<dbReference type="AGR" id="RGD:1310990"/>
<keyword evidence="12" id="KW-0443">Lipid metabolism</keyword>
<dbReference type="FunFam" id="3.30.1010.10:FF:000005">
    <property type="entry name" value="Phosphatidylinositol 4,5-bisphosphate 3-kinase catalytic subunit beta"/>
    <property type="match status" value="1"/>
</dbReference>
<keyword evidence="11" id="KW-0067">ATP-binding</keyword>
<dbReference type="EMBL" id="CH473968">
    <property type="protein sequence ID" value="EDL81170.1"/>
    <property type="molecule type" value="Genomic_DNA"/>
</dbReference>
<feature type="domain" description="PIK helical" evidence="18">
    <location>
        <begin position="442"/>
        <end position="618"/>
    </location>
</feature>
<dbReference type="InterPro" id="IPR003113">
    <property type="entry name" value="PI3K_ABD"/>
</dbReference>
<evidence type="ECO:0000256" key="4">
    <source>
        <dbReference type="ARBA" id="ARBA00006209"/>
    </source>
</evidence>
<dbReference type="SMART" id="SM00144">
    <property type="entry name" value="PI3K_rbd"/>
    <property type="match status" value="1"/>
</dbReference>
<dbReference type="SMART" id="SM00146">
    <property type="entry name" value="PI3Kc"/>
    <property type="match status" value="1"/>
</dbReference>
<reference evidence="21" key="1">
    <citation type="journal article" date="2005" name="Genome Res.">
        <title>Gene and alternative splicing annotation with AIR.</title>
        <authorList>
            <person name="Florea L."/>
            <person name="Di Francesco V."/>
            <person name="Miller J."/>
            <person name="Turner R."/>
            <person name="Yao A."/>
            <person name="Harris M."/>
            <person name="Walenz B."/>
            <person name="Mobarry C."/>
            <person name="Merkulov G.V."/>
            <person name="Charlab R."/>
            <person name="Dew I."/>
            <person name="Deng Z."/>
            <person name="Istrail S."/>
            <person name="Li P."/>
            <person name="Sutton G."/>
        </authorList>
    </citation>
    <scope>NUCLEOTIDE SEQUENCE</scope>
    <source>
        <strain evidence="21">BN</strain>
    </source>
</reference>
<reference evidence="21" key="2">
    <citation type="submission" date="2005-07" db="EMBL/GenBank/DDBJ databases">
        <authorList>
            <person name="Mural R.J."/>
            <person name="Li P.W."/>
            <person name="Adams M.D."/>
            <person name="Amanatides P.G."/>
            <person name="Baden-Tillson H."/>
            <person name="Barnstead M."/>
            <person name="Chin S.H."/>
            <person name="Dew I."/>
            <person name="Evans C.A."/>
            <person name="Ferriera S."/>
            <person name="Flanigan M."/>
            <person name="Fosler C."/>
            <person name="Glodek A."/>
            <person name="Gu Z."/>
            <person name="Holt R.A."/>
            <person name="Jennings D."/>
            <person name="Kraft C.L."/>
            <person name="Lu F."/>
            <person name="Nguyen T."/>
            <person name="Nusskern D.R."/>
            <person name="Pfannkoch C.M."/>
            <person name="Sitter C."/>
            <person name="Sutton G.G."/>
            <person name="Venter J.C."/>
            <person name="Wang Z."/>
            <person name="Woodage T."/>
            <person name="Zheng X.H."/>
            <person name="Zhong F."/>
        </authorList>
    </citation>
    <scope>NUCLEOTIDE SEQUENCE</scope>
    <source>
        <strain evidence="21">BN</strain>
    </source>
</reference>
<dbReference type="InterPro" id="IPR036940">
    <property type="entry name" value="PI3/4_kinase_cat_sf"/>
</dbReference>
<dbReference type="InterPro" id="IPR016024">
    <property type="entry name" value="ARM-type_fold"/>
</dbReference>
<feature type="region of interest" description="Disordered" evidence="15">
    <location>
        <begin position="288"/>
        <end position="309"/>
    </location>
</feature>
<keyword evidence="6" id="KW-0963">Cytoplasm</keyword>
<evidence type="ECO:0000256" key="10">
    <source>
        <dbReference type="ARBA" id="ARBA00022777"/>
    </source>
</evidence>
<evidence type="ECO:0000256" key="7">
    <source>
        <dbReference type="ARBA" id="ARBA00022553"/>
    </source>
</evidence>
<evidence type="ECO:0000259" key="19">
    <source>
        <dbReference type="PROSITE" id="PS51546"/>
    </source>
</evidence>
<dbReference type="Gene3D" id="1.10.1070.11">
    <property type="entry name" value="Phosphatidylinositol 3-/4-kinase, catalytic domain"/>
    <property type="match status" value="1"/>
</dbReference>
<feature type="domain" description="PI3K-RBD" evidence="19">
    <location>
        <begin position="187"/>
        <end position="278"/>
    </location>
</feature>
<dbReference type="PANTHER" id="PTHR10048:SF35">
    <property type="entry name" value="PHOSPHATIDYLINOSITOL 4,5-BISPHOSPHATE 3-KINASE CATALYTIC SUBUNIT DELTA ISOFORM"/>
    <property type="match status" value="1"/>
</dbReference>
<dbReference type="RGD" id="1310990">
    <property type="gene designation" value="Pik3cd"/>
</dbReference>
<evidence type="ECO:0000256" key="14">
    <source>
        <dbReference type="ARBA" id="ARBA00051347"/>
    </source>
</evidence>
<dbReference type="InterPro" id="IPR001263">
    <property type="entry name" value="PI3K_accessory_dom"/>
</dbReference>
<dbReference type="PROSITE" id="PS51545">
    <property type="entry name" value="PIK_HELICAL"/>
    <property type="match status" value="1"/>
</dbReference>
<evidence type="ECO:0000256" key="5">
    <source>
        <dbReference type="ARBA" id="ARBA00012010"/>
    </source>
</evidence>
<evidence type="ECO:0000313" key="22">
    <source>
        <dbReference type="RGD" id="1310990"/>
    </source>
</evidence>
<evidence type="ECO:0000256" key="15">
    <source>
        <dbReference type="SAM" id="MobiDB-lite"/>
    </source>
</evidence>
<evidence type="ECO:0000256" key="3">
    <source>
        <dbReference type="ARBA" id="ARBA00005189"/>
    </source>
</evidence>
<dbReference type="InterPro" id="IPR018936">
    <property type="entry name" value="PI3/4_kinase_CS"/>
</dbReference>
<dbReference type="GO" id="GO:0046934">
    <property type="term" value="F:1-phosphatidylinositol-4,5-bisphosphate 3-kinase activity"/>
    <property type="evidence" value="ECO:0007669"/>
    <property type="project" value="UniProtKB-EC"/>
</dbReference>
<dbReference type="GeneID" id="366508"/>
<dbReference type="InterPro" id="IPR011009">
    <property type="entry name" value="Kinase-like_dom_sf"/>
</dbReference>
<sequence length="944" mass="107903">MPPGVDCPMEFWTKEESQSVAVDFLLPTGVYLNFPVSRNANLSTIKQVLWHRAQYEPFFHMLSDPEAYVFTCVNQTAEQQELEDEQRRLCDIQPFLPVLRLVAREGDRVKKLINSQISLLIGKGLHEFDSLRDPEVNDFRTKMRQFCEEAAAHRQQLGWVEWLQYSFPLQLEPSARGWRAGLLHVSNRPLLVNVKFEGSEESFTFQVSTKDMPLALMACALRKKATVFRQPLVERPEEYALQVNGRHEYLYGSYPLCHFQYICSCLHSGLTPHLTMVHSSSILAMRDEQSNPAPQVQKPRVKPPPIPAKKPSSVSLWSLEQPFCIELIEGRKVNADERMKLVVQAGLFHGNEMLCKTVSSSEVNVCSEPVWKQRLEFDISICDLPRMARLCFALYAVVEKAKKARSTKKKSKKADCPIAWANLMLFDYKDQLKTGERCLYMWPSVPDEKGELMNPAGTVRGNPNTESAAALVIYLPEVAPHPVYFPALEKILELGRHGERGRITEEEMLYLLCSWPELPVLSALELLDFSFPDCYVGSFAIKSLRKLTDDELFQYLLQLVQVLKYESYLDCELTKFLLGRALANRKIGHFLFWHLRSEMHVPSVALRFGLIMEAYCRGSTHHMKVLMKQGEALSKLKALNDFVKASSQKTTKPQTKEMMHMCMRQETYMEALSHLQSPLDPSTLLEEVCVEQCTFMDSKMKPLWIMYSSEKAGGAGSVGIIFKNGDDLRQDMLTLQMIQLMDFLWKQEGLDLRMTPYGCLPTGDRTGLIEVVLHSDTIANIQLNKSNMAATAAFNKDALLNWLKSKNPGEALDRAIEEFTLSCAGYCVATYVLGIGDRHSDNIMIRESGQLFHIDFGHFLGNFKTKFGINRERVPFILTYDFVHVIQQGKTNNSEKFERFRGYCERAYTILRRHGLLFLHLFALMRAAGLPELSCSKDIQTLWH</sequence>
<dbReference type="EC" id="2.7.1.153" evidence="5"/>
<feature type="domain" description="C2 PI3K-type" evidence="20">
    <location>
        <begin position="319"/>
        <end position="476"/>
    </location>
</feature>
<dbReference type="SUPFAM" id="SSF48371">
    <property type="entry name" value="ARM repeat"/>
    <property type="match status" value="1"/>
</dbReference>
<gene>
    <name evidence="22" type="primary">Pik3cd</name>
    <name evidence="21" type="synonym">Pik3cd_predicted</name>
    <name evidence="21" type="ORF">rCG_30888</name>
</gene>
<dbReference type="FunFam" id="3.10.20.770:FF:000002">
    <property type="entry name" value="Phosphatidylinositol 4,5-bisphosphate 3-kinase catalytic subunit"/>
    <property type="match status" value="1"/>
</dbReference>
<evidence type="ECO:0000259" key="18">
    <source>
        <dbReference type="PROSITE" id="PS51545"/>
    </source>
</evidence>
<dbReference type="PROSITE" id="PS00916">
    <property type="entry name" value="PI3_4_KINASE_2"/>
    <property type="match status" value="1"/>
</dbReference>
<dbReference type="SUPFAM" id="SSF49562">
    <property type="entry name" value="C2 domain (Calcium/lipid-binding domain, CaLB)"/>
    <property type="match status" value="1"/>
</dbReference>
<organism evidence="21">
    <name type="scientific">Rattus norvegicus</name>
    <name type="common">Rat</name>
    <dbReference type="NCBI Taxonomy" id="10116"/>
    <lineage>
        <taxon>Eukaryota</taxon>
        <taxon>Metazoa</taxon>
        <taxon>Chordata</taxon>
        <taxon>Craniata</taxon>
        <taxon>Vertebrata</taxon>
        <taxon>Euteleostomi</taxon>
        <taxon>Mammalia</taxon>
        <taxon>Eutheria</taxon>
        <taxon>Euarchontoglires</taxon>
        <taxon>Glires</taxon>
        <taxon>Rodentia</taxon>
        <taxon>Myomorpha</taxon>
        <taxon>Muroidea</taxon>
        <taxon>Muridae</taxon>
        <taxon>Murinae</taxon>
        <taxon>Rattus</taxon>
    </lineage>
</organism>
<comment type="subcellular location">
    <subcellularLocation>
        <location evidence="1">Cytoplasm</location>
    </subcellularLocation>
</comment>
<dbReference type="Pfam" id="PF00613">
    <property type="entry name" value="PI3Ka"/>
    <property type="match status" value="1"/>
</dbReference>
<evidence type="ECO:0000256" key="13">
    <source>
        <dbReference type="ARBA" id="ARBA00023981"/>
    </source>
</evidence>
<dbReference type="InterPro" id="IPR000403">
    <property type="entry name" value="PI3/4_kinase_cat_dom"/>
</dbReference>
<dbReference type="FunFam" id="1.10.1070.11:FF:000001">
    <property type="entry name" value="Phosphatidylinositol 4,5-bisphosphate 3-kinase catalytic subunit"/>
    <property type="match status" value="1"/>
</dbReference>
<dbReference type="Pfam" id="PF00454">
    <property type="entry name" value="PI3_PI4_kinase"/>
    <property type="match status" value="1"/>
</dbReference>
<comment type="catalytic activity">
    <reaction evidence="13">
        <text>a 1,2-diacyl-sn-glycero-3-phospho-(1D-myo-inositol-4,5-bisphosphate) + ATP = a 1,2-diacyl-sn-glycero-3-phospho-(1D-myo-inositol-3,4,5-trisphosphate) + ADP + H(+)</text>
        <dbReference type="Rhea" id="RHEA:21292"/>
        <dbReference type="ChEBI" id="CHEBI:15378"/>
        <dbReference type="ChEBI" id="CHEBI:30616"/>
        <dbReference type="ChEBI" id="CHEBI:57836"/>
        <dbReference type="ChEBI" id="CHEBI:58456"/>
        <dbReference type="ChEBI" id="CHEBI:456216"/>
        <dbReference type="EC" id="2.7.1.153"/>
    </reaction>
    <physiologicalReaction direction="left-to-right" evidence="13">
        <dbReference type="Rhea" id="RHEA:21293"/>
    </physiologicalReaction>
</comment>
<dbReference type="PROSITE" id="PS51544">
    <property type="entry name" value="PI3K_ABD"/>
    <property type="match status" value="1"/>
</dbReference>
<dbReference type="GO" id="GO:0005524">
    <property type="term" value="F:ATP binding"/>
    <property type="evidence" value="ECO:0007669"/>
    <property type="project" value="UniProtKB-KW"/>
</dbReference>
<evidence type="ECO:0000256" key="11">
    <source>
        <dbReference type="ARBA" id="ARBA00022840"/>
    </source>
</evidence>
<dbReference type="InterPro" id="IPR002420">
    <property type="entry name" value="PI3K-type_C2_dom"/>
</dbReference>
<evidence type="ECO:0000256" key="1">
    <source>
        <dbReference type="ARBA" id="ARBA00004496"/>
    </source>
</evidence>
<evidence type="ECO:0000256" key="6">
    <source>
        <dbReference type="ARBA" id="ARBA00022490"/>
    </source>
</evidence>
<dbReference type="InterPro" id="IPR029071">
    <property type="entry name" value="Ubiquitin-like_domsf"/>
</dbReference>
<evidence type="ECO:0000313" key="21">
    <source>
        <dbReference type="EMBL" id="EDL81170.1"/>
    </source>
</evidence>
<dbReference type="InterPro" id="IPR015433">
    <property type="entry name" value="PI3/4_kinase"/>
</dbReference>
<evidence type="ECO:0000259" key="17">
    <source>
        <dbReference type="PROSITE" id="PS51544"/>
    </source>
</evidence>
<dbReference type="Proteomes" id="UP000234681">
    <property type="component" value="Chromosome 5"/>
</dbReference>
<dbReference type="KEGG" id="rno:366508"/>
<dbReference type="SMR" id="A6IUB9"/>
<proteinExistence type="inferred from homology"/>
<comment type="pathway">
    <text evidence="3">Lipid metabolism.</text>
</comment>
<comment type="pathway">
    <text evidence="2">Phospholipid metabolism; phosphatidylinositol phosphate biosynthesis.</text>
</comment>
<dbReference type="PANTHER" id="PTHR10048">
    <property type="entry name" value="PHOSPHATIDYLINOSITOL KINASE"/>
    <property type="match status" value="1"/>
</dbReference>
<evidence type="ECO:0000256" key="8">
    <source>
        <dbReference type="ARBA" id="ARBA00022679"/>
    </source>
</evidence>
<comment type="catalytic activity">
    <reaction evidence="14">
        <text>1-octadecanoyl-2-(5Z,8Z,11Z,14Z)-eicosatetraenoyl-sn-glycero-3-phospho-1D-myo-inositol 4,5-bisphosphate + ATP = 1-octadecanoyl-2-(5Z,8Z,11Z,14Z-eicosatetraenoyl)-sn-glycero-3-phospho-(1D-myo-inositol 3,4,5-triphosphate) + ADP + H(+)</text>
        <dbReference type="Rhea" id="RHEA:43396"/>
        <dbReference type="ChEBI" id="CHEBI:15378"/>
        <dbReference type="ChEBI" id="CHEBI:30616"/>
        <dbReference type="ChEBI" id="CHEBI:77137"/>
        <dbReference type="ChEBI" id="CHEBI:83243"/>
        <dbReference type="ChEBI" id="CHEBI:456216"/>
    </reaction>
    <physiologicalReaction direction="left-to-right" evidence="14">
        <dbReference type="Rhea" id="RHEA:43397"/>
    </physiologicalReaction>
</comment>
<keyword evidence="9" id="KW-0547">Nucleotide-binding</keyword>
<dbReference type="Gene3D" id="2.60.40.150">
    <property type="entry name" value="C2 domain"/>
    <property type="match status" value="1"/>
</dbReference>
<keyword evidence="7" id="KW-0597">Phosphoprotein</keyword>
<dbReference type="InterPro" id="IPR035892">
    <property type="entry name" value="C2_domain_sf"/>
</dbReference>
<dbReference type="GO" id="GO:0046854">
    <property type="term" value="P:phosphatidylinositol phosphate biosynthetic process"/>
    <property type="evidence" value="ECO:0007669"/>
    <property type="project" value="InterPro"/>
</dbReference>
<dbReference type="CTD" id="5293"/>
<dbReference type="PROSITE" id="PS51546">
    <property type="entry name" value="PI3K_RBD"/>
    <property type="match status" value="1"/>
</dbReference>
<dbReference type="Gene3D" id="3.10.20.770">
    <property type="match status" value="1"/>
</dbReference>
<evidence type="ECO:0000259" key="16">
    <source>
        <dbReference type="PROSITE" id="PS50290"/>
    </source>
</evidence>
<dbReference type="PROSITE" id="PS51547">
    <property type="entry name" value="C2_PI3K"/>
    <property type="match status" value="1"/>
</dbReference>
<dbReference type="SMART" id="SM00143">
    <property type="entry name" value="PI3K_p85B"/>
    <property type="match status" value="1"/>
</dbReference>
<evidence type="ECO:0000256" key="9">
    <source>
        <dbReference type="ARBA" id="ARBA00022741"/>
    </source>
</evidence>
<dbReference type="SUPFAM" id="SSF56112">
    <property type="entry name" value="Protein kinase-like (PK-like)"/>
    <property type="match status" value="1"/>
</dbReference>
<dbReference type="PROSITE" id="PS50290">
    <property type="entry name" value="PI3_4_KINASE_3"/>
    <property type="match status" value="1"/>
</dbReference>
<evidence type="ECO:0000259" key="20">
    <source>
        <dbReference type="PROSITE" id="PS51547"/>
    </source>
</evidence>
<feature type="domain" description="PI3K-ABD" evidence="17">
    <location>
        <begin position="16"/>
        <end position="105"/>
    </location>
</feature>
<feature type="domain" description="PI3K/PI4K catalytic" evidence="16">
    <location>
        <begin position="689"/>
        <end position="944"/>
    </location>
</feature>
<dbReference type="SMART" id="SM00145">
    <property type="entry name" value="PI3Ka"/>
    <property type="match status" value="1"/>
</dbReference>
<keyword evidence="8" id="KW-0808">Transferase</keyword>
<dbReference type="Gene3D" id="1.25.40.70">
    <property type="entry name" value="Phosphatidylinositol 3-kinase, accessory domain (PIK)"/>
    <property type="match status" value="1"/>
</dbReference>
<comment type="similarity">
    <text evidence="4">Belongs to the PI3/PI4-kinase family. Type III PI4K subfamily.</text>
</comment>
<dbReference type="GO" id="GO:0005829">
    <property type="term" value="C:cytosol"/>
    <property type="evidence" value="ECO:0007669"/>
    <property type="project" value="UniProtKB-ARBA"/>
</dbReference>
<dbReference type="AlphaFoldDB" id="A6IUB9"/>
<protein>
    <recommendedName>
        <fullName evidence="5">phosphatidylinositol-4,5-bisphosphate 3-kinase</fullName>
        <ecNumber evidence="5">2.7.1.153</ecNumber>
    </recommendedName>
</protein>
<dbReference type="FunFam" id="2.60.40.150:FF:000046">
    <property type="entry name" value="Phosphatidylinositol 4,5-bisphosphate 3-kinase catalytic subunit"/>
    <property type="match status" value="1"/>
</dbReference>
<name>A6IUB9_RAT</name>
<keyword evidence="10 21" id="KW-0418">Kinase</keyword>
<dbReference type="CDD" id="cd08693">
    <property type="entry name" value="C2_PI3K_class_I_beta_delta"/>
    <property type="match status" value="1"/>
</dbReference>
<dbReference type="InterPro" id="IPR042236">
    <property type="entry name" value="PI3K_accessory_sf"/>
</dbReference>
<dbReference type="Pfam" id="PF00794">
    <property type="entry name" value="PI3K_rbd"/>
    <property type="match status" value="1"/>
</dbReference>
<dbReference type="Pfam" id="PF02192">
    <property type="entry name" value="PI3K_p85B"/>
    <property type="match status" value="1"/>
</dbReference>
<dbReference type="Gene3D" id="3.30.1010.10">
    <property type="entry name" value="Phosphatidylinositol 3-kinase Catalytic Subunit, Chain A, domain 4"/>
    <property type="match status" value="1"/>
</dbReference>
<dbReference type="SUPFAM" id="SSF54236">
    <property type="entry name" value="Ubiquitin-like"/>
    <property type="match status" value="1"/>
</dbReference>
<dbReference type="PROSITE" id="PS00915">
    <property type="entry name" value="PI3_4_KINASE_1"/>
    <property type="match status" value="1"/>
</dbReference>
<dbReference type="Pfam" id="PF00792">
    <property type="entry name" value="PI3K_C2"/>
    <property type="match status" value="1"/>
</dbReference>
<evidence type="ECO:0000256" key="2">
    <source>
        <dbReference type="ARBA" id="ARBA00004805"/>
    </source>
</evidence>
<evidence type="ECO:0000256" key="12">
    <source>
        <dbReference type="ARBA" id="ARBA00023098"/>
    </source>
</evidence>
<dbReference type="InterPro" id="IPR000341">
    <property type="entry name" value="PI3K_Ras-bd_dom"/>
</dbReference>